<dbReference type="Proteomes" id="UP001345219">
    <property type="component" value="Chromosome 12"/>
</dbReference>
<dbReference type="AlphaFoldDB" id="A0AAN7JK99"/>
<keyword evidence="3" id="KW-1185">Reference proteome</keyword>
<protein>
    <submittedName>
        <fullName evidence="2">Uncharacterized protein</fullName>
    </submittedName>
</protein>
<name>A0AAN7JK99_9MYRT</name>
<sequence length="52" mass="5472">MVCAWHAGKGQSDDELSGDSNMQRSLKESCQGVKAQAQDAADAAKINVGVHK</sequence>
<feature type="region of interest" description="Disordered" evidence="1">
    <location>
        <begin position="1"/>
        <end position="27"/>
    </location>
</feature>
<reference evidence="2 3" key="1">
    <citation type="journal article" date="2023" name="Hortic Res">
        <title>Pangenome of water caltrop reveals structural variations and asymmetric subgenome divergence after allopolyploidization.</title>
        <authorList>
            <person name="Zhang X."/>
            <person name="Chen Y."/>
            <person name="Wang L."/>
            <person name="Yuan Y."/>
            <person name="Fang M."/>
            <person name="Shi L."/>
            <person name="Lu R."/>
            <person name="Comes H.P."/>
            <person name="Ma Y."/>
            <person name="Chen Y."/>
            <person name="Huang G."/>
            <person name="Zhou Y."/>
            <person name="Zheng Z."/>
            <person name="Qiu Y."/>
        </authorList>
    </citation>
    <scope>NUCLEOTIDE SEQUENCE [LARGE SCALE GENOMIC DNA]</scope>
    <source>
        <tissue evidence="2">Roots</tissue>
    </source>
</reference>
<proteinExistence type="predicted"/>
<accession>A0AAN7JK99</accession>
<gene>
    <name evidence="2" type="ORF">SAY87_014118</name>
</gene>
<evidence type="ECO:0000313" key="3">
    <source>
        <dbReference type="Proteomes" id="UP001345219"/>
    </source>
</evidence>
<organism evidence="2 3">
    <name type="scientific">Trapa incisa</name>
    <dbReference type="NCBI Taxonomy" id="236973"/>
    <lineage>
        <taxon>Eukaryota</taxon>
        <taxon>Viridiplantae</taxon>
        <taxon>Streptophyta</taxon>
        <taxon>Embryophyta</taxon>
        <taxon>Tracheophyta</taxon>
        <taxon>Spermatophyta</taxon>
        <taxon>Magnoliopsida</taxon>
        <taxon>eudicotyledons</taxon>
        <taxon>Gunneridae</taxon>
        <taxon>Pentapetalae</taxon>
        <taxon>rosids</taxon>
        <taxon>malvids</taxon>
        <taxon>Myrtales</taxon>
        <taxon>Lythraceae</taxon>
        <taxon>Trapa</taxon>
    </lineage>
</organism>
<evidence type="ECO:0000256" key="1">
    <source>
        <dbReference type="SAM" id="MobiDB-lite"/>
    </source>
</evidence>
<dbReference type="EMBL" id="JAXIOK010000019">
    <property type="protein sequence ID" value="KAK4747532.1"/>
    <property type="molecule type" value="Genomic_DNA"/>
</dbReference>
<evidence type="ECO:0000313" key="2">
    <source>
        <dbReference type="EMBL" id="KAK4747532.1"/>
    </source>
</evidence>
<comment type="caution">
    <text evidence="2">The sequence shown here is derived from an EMBL/GenBank/DDBJ whole genome shotgun (WGS) entry which is preliminary data.</text>
</comment>